<dbReference type="InterPro" id="IPR003141">
    <property type="entry name" value="Pol/His_phosphatase_N"/>
</dbReference>
<evidence type="ECO:0000313" key="2">
    <source>
        <dbReference type="EMBL" id="GAA1800446.1"/>
    </source>
</evidence>
<dbReference type="Gene3D" id="3.20.20.140">
    <property type="entry name" value="Metal-dependent hydrolases"/>
    <property type="match status" value="1"/>
</dbReference>
<name>A0ABN2LVD2_9ACTN</name>
<dbReference type="Pfam" id="PF02811">
    <property type="entry name" value="PHP"/>
    <property type="match status" value="1"/>
</dbReference>
<feature type="domain" description="Polymerase/histidinol phosphatase N-terminal" evidence="1">
    <location>
        <begin position="3"/>
        <end position="68"/>
    </location>
</feature>
<protein>
    <submittedName>
        <fullName evidence="2">PHP domain-containing protein</fullName>
    </submittedName>
</protein>
<accession>A0ABN2LVD2</accession>
<dbReference type="SUPFAM" id="SSF89550">
    <property type="entry name" value="PHP domain-like"/>
    <property type="match status" value="1"/>
</dbReference>
<dbReference type="InterPro" id="IPR052018">
    <property type="entry name" value="PHP_domain"/>
</dbReference>
<dbReference type="SMART" id="SM00481">
    <property type="entry name" value="POLIIIAc"/>
    <property type="match status" value="1"/>
</dbReference>
<evidence type="ECO:0000313" key="3">
    <source>
        <dbReference type="Proteomes" id="UP001500218"/>
    </source>
</evidence>
<dbReference type="CDD" id="cd07438">
    <property type="entry name" value="PHP_HisPPase_AMP"/>
    <property type="match status" value="1"/>
</dbReference>
<keyword evidence="3" id="KW-1185">Reference proteome</keyword>
<gene>
    <name evidence="2" type="ORF">GCM10009682_22570</name>
</gene>
<dbReference type="Proteomes" id="UP001500218">
    <property type="component" value="Unassembled WGS sequence"/>
</dbReference>
<organism evidence="2 3">
    <name type="scientific">Luedemannella flava</name>
    <dbReference type="NCBI Taxonomy" id="349316"/>
    <lineage>
        <taxon>Bacteria</taxon>
        <taxon>Bacillati</taxon>
        <taxon>Actinomycetota</taxon>
        <taxon>Actinomycetes</taxon>
        <taxon>Micromonosporales</taxon>
        <taxon>Micromonosporaceae</taxon>
        <taxon>Luedemannella</taxon>
    </lineage>
</organism>
<proteinExistence type="predicted"/>
<dbReference type="Gene3D" id="1.10.150.650">
    <property type="match status" value="1"/>
</dbReference>
<dbReference type="InterPro" id="IPR016195">
    <property type="entry name" value="Pol/histidinol_Pase-like"/>
</dbReference>
<reference evidence="2 3" key="1">
    <citation type="journal article" date="2019" name="Int. J. Syst. Evol. Microbiol.">
        <title>The Global Catalogue of Microorganisms (GCM) 10K type strain sequencing project: providing services to taxonomists for standard genome sequencing and annotation.</title>
        <authorList>
            <consortium name="The Broad Institute Genomics Platform"/>
            <consortium name="The Broad Institute Genome Sequencing Center for Infectious Disease"/>
            <person name="Wu L."/>
            <person name="Ma J."/>
        </authorList>
    </citation>
    <scope>NUCLEOTIDE SEQUENCE [LARGE SCALE GENOMIC DNA]</scope>
    <source>
        <strain evidence="2 3">JCM 13250</strain>
    </source>
</reference>
<dbReference type="EMBL" id="BAAALT010000056">
    <property type="protein sequence ID" value="GAA1800446.1"/>
    <property type="molecule type" value="Genomic_DNA"/>
</dbReference>
<comment type="caution">
    <text evidence="2">The sequence shown here is derived from an EMBL/GenBank/DDBJ whole genome shotgun (WGS) entry which is preliminary data.</text>
</comment>
<dbReference type="PANTHER" id="PTHR42924:SF3">
    <property type="entry name" value="POLYMERASE_HISTIDINOL PHOSPHATASE N-TERMINAL DOMAIN-CONTAINING PROTEIN"/>
    <property type="match status" value="1"/>
</dbReference>
<dbReference type="InterPro" id="IPR004013">
    <property type="entry name" value="PHP_dom"/>
</dbReference>
<dbReference type="RefSeq" id="WP_344129173.1">
    <property type="nucleotide sequence ID" value="NZ_BAAALT010000056.1"/>
</dbReference>
<evidence type="ECO:0000259" key="1">
    <source>
        <dbReference type="SMART" id="SM00481"/>
    </source>
</evidence>
<sequence>MRIDLHTHSNRSDGTLTPAEVMAAAAAADLDVVALTDHDTTAGWDEASAAAEAVGIRLVGGIEISCRWYGTEPAIGLHLLAYLVDPADPALTAELARVRDARVHRAERMVELMRADGVDVTMDEVRGYAAGGTIGRPHLAQALIRRGMATTVGEAFAPHLLGERWRLPKDDVDVFRALDLVRAAGGVPVFAHPRATVRGRVVPDELIARMAAAGLAGLEVDHADHTPTQRAELRALATDLDLVVTGSSDFHGANKPIPIGANLTSPASLDAILAAPTVR</sequence>
<dbReference type="PANTHER" id="PTHR42924">
    <property type="entry name" value="EXONUCLEASE"/>
    <property type="match status" value="1"/>
</dbReference>